<accession>A0A914C660</accession>
<organism evidence="1 2">
    <name type="scientific">Acrobeloides nanus</name>
    <dbReference type="NCBI Taxonomy" id="290746"/>
    <lineage>
        <taxon>Eukaryota</taxon>
        <taxon>Metazoa</taxon>
        <taxon>Ecdysozoa</taxon>
        <taxon>Nematoda</taxon>
        <taxon>Chromadorea</taxon>
        <taxon>Rhabditida</taxon>
        <taxon>Tylenchina</taxon>
        <taxon>Cephalobomorpha</taxon>
        <taxon>Cephaloboidea</taxon>
        <taxon>Cephalobidae</taxon>
        <taxon>Acrobeloides</taxon>
    </lineage>
</organism>
<evidence type="ECO:0000313" key="2">
    <source>
        <dbReference type="WBParaSite" id="ACRNAN_Path_390.g1483.t1"/>
    </source>
</evidence>
<dbReference type="SUPFAM" id="SSF53474">
    <property type="entry name" value="alpha/beta-Hydrolases"/>
    <property type="match status" value="1"/>
</dbReference>
<keyword evidence="1" id="KW-1185">Reference proteome</keyword>
<sequence>MVGKIQAEKLIILNPNGKIETHFYRVPNSTSTVIFVGGCGGGWHNPNQGYMYPSLCTKLTNYGISALHLKYRHGGDLEECTYDVLETLKYLKNVEQIRHAGIVGWSFGGAVVCQGAGKSDTGIVKAIATLATQSAGVESIKNAKNVASLFIHGNEDTCLPTRCSEFTYRIAPEPKKLMVVNDHHGFFSTSKEVENEIIDLFRKYLIEN</sequence>
<evidence type="ECO:0000313" key="1">
    <source>
        <dbReference type="Proteomes" id="UP000887540"/>
    </source>
</evidence>
<dbReference type="Proteomes" id="UP000887540">
    <property type="component" value="Unplaced"/>
</dbReference>
<proteinExistence type="predicted"/>
<name>A0A914C660_9BILA</name>
<protein>
    <submittedName>
        <fullName evidence="2">Alpha/beta hydrolase</fullName>
    </submittedName>
</protein>
<dbReference type="Gene3D" id="3.40.50.1820">
    <property type="entry name" value="alpha/beta hydrolase"/>
    <property type="match status" value="1"/>
</dbReference>
<reference evidence="2" key="1">
    <citation type="submission" date="2022-11" db="UniProtKB">
        <authorList>
            <consortium name="WormBaseParasite"/>
        </authorList>
    </citation>
    <scope>IDENTIFICATION</scope>
</reference>
<dbReference type="AlphaFoldDB" id="A0A914C660"/>
<dbReference type="InterPro" id="IPR029058">
    <property type="entry name" value="AB_hydrolase_fold"/>
</dbReference>
<dbReference type="WBParaSite" id="ACRNAN_Path_390.g1483.t1">
    <property type="protein sequence ID" value="ACRNAN_Path_390.g1483.t1"/>
    <property type="gene ID" value="ACRNAN_Path_390.g1483"/>
</dbReference>